<dbReference type="GO" id="GO:0016747">
    <property type="term" value="F:acyltransferase activity, transferring groups other than amino-acyl groups"/>
    <property type="evidence" value="ECO:0007669"/>
    <property type="project" value="InterPro"/>
</dbReference>
<dbReference type="CDD" id="cd04301">
    <property type="entry name" value="NAT_SF"/>
    <property type="match status" value="1"/>
</dbReference>
<dbReference type="PANTHER" id="PTHR43617">
    <property type="entry name" value="L-AMINO ACID N-ACETYLTRANSFERASE"/>
    <property type="match status" value="1"/>
</dbReference>
<dbReference type="InterPro" id="IPR050276">
    <property type="entry name" value="MshD_Acetyltransferase"/>
</dbReference>
<geneLocation type="plasmid" evidence="3">
    <name>pdfi1</name>
</geneLocation>
<gene>
    <name evidence="2" type="ORF">DFI_14410</name>
</gene>
<reference evidence="2 3" key="1">
    <citation type="submission" date="2017-05" db="EMBL/GenBank/DDBJ databases">
        <title>The complete genome sequence of Deinococcus ficus isolated from the rhizosphere of the Ficus religiosa L. in Taiwan.</title>
        <authorList>
            <person name="Wu K.-M."/>
            <person name="Liao T.-L."/>
            <person name="Liu Y.-M."/>
            <person name="Young C.-C."/>
            <person name="Tsai S.-F."/>
        </authorList>
    </citation>
    <scope>NUCLEOTIDE SEQUENCE [LARGE SCALE GENOMIC DNA]</scope>
    <source>
        <strain evidence="2 3">CC-FR2-10</strain>
        <plasmid evidence="3">pdfi1</plasmid>
    </source>
</reference>
<organism evidence="2 3">
    <name type="scientific">Deinococcus ficus</name>
    <dbReference type="NCBI Taxonomy" id="317577"/>
    <lineage>
        <taxon>Bacteria</taxon>
        <taxon>Thermotogati</taxon>
        <taxon>Deinococcota</taxon>
        <taxon>Deinococci</taxon>
        <taxon>Deinococcales</taxon>
        <taxon>Deinococcaceae</taxon>
        <taxon>Deinococcus</taxon>
    </lineage>
</organism>
<dbReference type="InterPro" id="IPR016181">
    <property type="entry name" value="Acyl_CoA_acyltransferase"/>
</dbReference>
<proteinExistence type="predicted"/>
<dbReference type="AlphaFoldDB" id="A0A221T0G2"/>
<keyword evidence="2" id="KW-0808">Transferase</keyword>
<dbReference type="InterPro" id="IPR000182">
    <property type="entry name" value="GNAT_dom"/>
</dbReference>
<dbReference type="RefSeq" id="WP_027463664.1">
    <property type="nucleotide sequence ID" value="NZ_CP021082.1"/>
</dbReference>
<dbReference type="SUPFAM" id="SSF55729">
    <property type="entry name" value="Acyl-CoA N-acyltransferases (Nat)"/>
    <property type="match status" value="1"/>
</dbReference>
<dbReference type="KEGG" id="dfc:DFI_14410"/>
<dbReference type="PROSITE" id="PS51186">
    <property type="entry name" value="GNAT"/>
    <property type="match status" value="1"/>
</dbReference>
<sequence>MTQLPEHTTSPLFVAPVTAQNWRAVAALTVHPDQTEYVNAPVFNLALCHYSPVGWAPLAVLTGDGVVGFLMWAVDPADGFCWLGGVMIDQGVQGRGYGKAAMRAALAYLHHEHGHTRFALSYHPTNAVAAHLYRGLGFQETGEQEDDEVVARFVLSPLG</sequence>
<keyword evidence="2" id="KW-0614">Plasmid</keyword>
<dbReference type="Gene3D" id="3.40.630.30">
    <property type="match status" value="1"/>
</dbReference>
<protein>
    <submittedName>
        <fullName evidence="2">GNAT family N-acetyltransferase</fullName>
    </submittedName>
</protein>
<name>A0A221T0G2_9DEIO</name>
<dbReference type="Pfam" id="PF00583">
    <property type="entry name" value="Acetyltransf_1"/>
    <property type="match status" value="1"/>
</dbReference>
<dbReference type="Proteomes" id="UP000259030">
    <property type="component" value="Plasmid pDFI1"/>
</dbReference>
<keyword evidence="3" id="KW-1185">Reference proteome</keyword>
<feature type="domain" description="N-acetyltransferase" evidence="1">
    <location>
        <begin position="12"/>
        <end position="156"/>
    </location>
</feature>
<evidence type="ECO:0000313" key="2">
    <source>
        <dbReference type="EMBL" id="ASN82379.1"/>
    </source>
</evidence>
<evidence type="ECO:0000313" key="3">
    <source>
        <dbReference type="Proteomes" id="UP000259030"/>
    </source>
</evidence>
<accession>A0A221T0G2</accession>
<evidence type="ECO:0000259" key="1">
    <source>
        <dbReference type="PROSITE" id="PS51186"/>
    </source>
</evidence>
<dbReference type="EMBL" id="CP021082">
    <property type="protein sequence ID" value="ASN82379.1"/>
    <property type="molecule type" value="Genomic_DNA"/>
</dbReference>